<evidence type="ECO:0000313" key="1">
    <source>
        <dbReference type="EMBL" id="CAD8414352.1"/>
    </source>
</evidence>
<protein>
    <submittedName>
        <fullName evidence="1">Uncharacterized protein</fullName>
    </submittedName>
</protein>
<dbReference type="Gene3D" id="1.25.40.10">
    <property type="entry name" value="Tetratricopeptide repeat domain"/>
    <property type="match status" value="1"/>
</dbReference>
<gene>
    <name evidence="1" type="ORF">PINE0816_LOCUS10486</name>
</gene>
<dbReference type="EMBL" id="HBEL01022364">
    <property type="protein sequence ID" value="CAD8414352.1"/>
    <property type="molecule type" value="Transcribed_RNA"/>
</dbReference>
<proteinExistence type="predicted"/>
<dbReference type="SUPFAM" id="SSF48452">
    <property type="entry name" value="TPR-like"/>
    <property type="match status" value="1"/>
</dbReference>
<dbReference type="AlphaFoldDB" id="A0A7S0C6D8"/>
<name>A0A7S0C6D8_9STRA</name>
<reference evidence="1" key="1">
    <citation type="submission" date="2021-01" db="EMBL/GenBank/DDBJ databases">
        <authorList>
            <person name="Corre E."/>
            <person name="Pelletier E."/>
            <person name="Niang G."/>
            <person name="Scheremetjew M."/>
            <person name="Finn R."/>
            <person name="Kale V."/>
            <person name="Holt S."/>
            <person name="Cochrane G."/>
            <person name="Meng A."/>
            <person name="Brown T."/>
            <person name="Cohen L."/>
        </authorList>
    </citation>
    <scope>NUCLEOTIDE SEQUENCE</scope>
    <source>
        <strain evidence="1">CCAP1064/1</strain>
    </source>
</reference>
<dbReference type="InterPro" id="IPR011990">
    <property type="entry name" value="TPR-like_helical_dom_sf"/>
</dbReference>
<sequence>MNINHEVSSTEKNMSSSCREEDAEIRYLEWDLNEKRNRCFHLRQDELNDICVLRATLRVAHAYLEKEEYEKSLLNYESIVCAKFDVPDEIRARAYHGKGLVHMRRNDDHPARESFQNSINYSSKSNKIGNHAIDTAESLFYLGVIFRKSRSVADIDMSMCLFLEALHIRRSILGCDNVLIAEVLKMIGNIHIERNEQIEAYEVFSELRRIEAACLQKKYKASSGGGIMCVPKRGIIGSDCCNDWEFAASAA</sequence>
<organism evidence="1">
    <name type="scientific">Proboscia inermis</name>
    <dbReference type="NCBI Taxonomy" id="420281"/>
    <lineage>
        <taxon>Eukaryota</taxon>
        <taxon>Sar</taxon>
        <taxon>Stramenopiles</taxon>
        <taxon>Ochrophyta</taxon>
        <taxon>Bacillariophyta</taxon>
        <taxon>Coscinodiscophyceae</taxon>
        <taxon>Rhizosoleniophycidae</taxon>
        <taxon>Rhizosoleniales</taxon>
        <taxon>Rhizosoleniaceae</taxon>
        <taxon>Proboscia</taxon>
    </lineage>
</organism>
<accession>A0A7S0C6D8</accession>